<gene>
    <name evidence="2" type="ORF">ONB1V03_LOCUS5596</name>
</gene>
<accession>A0A7R9QIK2</accession>
<dbReference type="AlphaFoldDB" id="A0A7R9QIK2"/>
<keyword evidence="1" id="KW-0812">Transmembrane</keyword>
<evidence type="ECO:0000256" key="1">
    <source>
        <dbReference type="SAM" id="Phobius"/>
    </source>
</evidence>
<keyword evidence="3" id="KW-1185">Reference proteome</keyword>
<proteinExistence type="predicted"/>
<sequence>MRLTKGMHHQAAFNALPSVKSTIVALVLTKGMHHQAAFNALPSVKSTIVALLLWMRLLGPV</sequence>
<dbReference type="EMBL" id="CAJPVJ010002285">
    <property type="protein sequence ID" value="CAG2166067.1"/>
    <property type="molecule type" value="Genomic_DNA"/>
</dbReference>
<keyword evidence="1" id="KW-1133">Transmembrane helix</keyword>
<name>A0A7R9QIK2_9ACAR</name>
<keyword evidence="1" id="KW-0472">Membrane</keyword>
<protein>
    <submittedName>
        <fullName evidence="2">Uncharacterized protein</fullName>
    </submittedName>
</protein>
<dbReference type="EMBL" id="OC917110">
    <property type="protein sequence ID" value="CAD7646183.1"/>
    <property type="molecule type" value="Genomic_DNA"/>
</dbReference>
<evidence type="ECO:0000313" key="3">
    <source>
        <dbReference type="Proteomes" id="UP000728032"/>
    </source>
</evidence>
<reference evidence="2" key="1">
    <citation type="submission" date="2020-11" db="EMBL/GenBank/DDBJ databases">
        <authorList>
            <person name="Tran Van P."/>
        </authorList>
    </citation>
    <scope>NUCLEOTIDE SEQUENCE</scope>
</reference>
<feature type="transmembrane region" description="Helical" evidence="1">
    <location>
        <begin position="36"/>
        <end position="55"/>
    </location>
</feature>
<dbReference type="Proteomes" id="UP000728032">
    <property type="component" value="Unassembled WGS sequence"/>
</dbReference>
<organism evidence="2">
    <name type="scientific">Oppiella nova</name>
    <dbReference type="NCBI Taxonomy" id="334625"/>
    <lineage>
        <taxon>Eukaryota</taxon>
        <taxon>Metazoa</taxon>
        <taxon>Ecdysozoa</taxon>
        <taxon>Arthropoda</taxon>
        <taxon>Chelicerata</taxon>
        <taxon>Arachnida</taxon>
        <taxon>Acari</taxon>
        <taxon>Acariformes</taxon>
        <taxon>Sarcoptiformes</taxon>
        <taxon>Oribatida</taxon>
        <taxon>Brachypylina</taxon>
        <taxon>Oppioidea</taxon>
        <taxon>Oppiidae</taxon>
        <taxon>Oppiella</taxon>
    </lineage>
</organism>
<evidence type="ECO:0000313" key="2">
    <source>
        <dbReference type="EMBL" id="CAD7646183.1"/>
    </source>
</evidence>